<protein>
    <submittedName>
        <fullName evidence="2">Plasmid stabilization system</fullName>
    </submittedName>
</protein>
<dbReference type="PaxDb" id="589924-Ferp_0020"/>
<dbReference type="STRING" id="589924.Ferp_0020"/>
<reference evidence="2 3" key="2">
    <citation type="journal article" date="2011" name="Stand. Genomic Sci.">
        <title>Complete genome sequence of Ferroglobus placidus AEDII12DO.</title>
        <authorList>
            <person name="Anderson I."/>
            <person name="Risso C."/>
            <person name="Holmes D."/>
            <person name="Lucas S."/>
            <person name="Copeland A."/>
            <person name="Lapidus A."/>
            <person name="Cheng J.F."/>
            <person name="Bruce D."/>
            <person name="Goodwin L."/>
            <person name="Pitluck S."/>
            <person name="Saunders E."/>
            <person name="Brettin T."/>
            <person name="Detter J.C."/>
            <person name="Han C."/>
            <person name="Tapia R."/>
            <person name="Larimer F."/>
            <person name="Land M."/>
            <person name="Hauser L."/>
            <person name="Woyke T."/>
            <person name="Lovley D."/>
            <person name="Kyrpides N."/>
            <person name="Ivanova N."/>
        </authorList>
    </citation>
    <scope>NUCLEOTIDE SEQUENCE [LARGE SCALE GENOMIC DNA]</scope>
    <source>
        <strain evidence="3">DSM 10642 / AEDII12DO</strain>
    </source>
</reference>
<dbReference type="PANTHER" id="PTHR38813:SF1">
    <property type="entry name" value="TOXIN RELE1-RELATED"/>
    <property type="match status" value="1"/>
</dbReference>
<dbReference type="Pfam" id="PF05016">
    <property type="entry name" value="ParE_toxin"/>
    <property type="match status" value="1"/>
</dbReference>
<proteinExistence type="predicted"/>
<dbReference type="InterPro" id="IPR007712">
    <property type="entry name" value="RelE/ParE_toxin"/>
</dbReference>
<dbReference type="KEGG" id="fpl:Ferp_0020"/>
<dbReference type="PANTHER" id="PTHR38813">
    <property type="match status" value="1"/>
</dbReference>
<dbReference type="InterPro" id="IPR035093">
    <property type="entry name" value="RelE/ParE_toxin_dom_sf"/>
</dbReference>
<evidence type="ECO:0000313" key="3">
    <source>
        <dbReference type="Proteomes" id="UP000002613"/>
    </source>
</evidence>
<accession>D3S0J8</accession>
<dbReference type="Gene3D" id="3.30.2310.20">
    <property type="entry name" value="RelE-like"/>
    <property type="match status" value="1"/>
</dbReference>
<dbReference type="eggNOG" id="arCOG01665">
    <property type="taxonomic scope" value="Archaea"/>
</dbReference>
<evidence type="ECO:0000256" key="1">
    <source>
        <dbReference type="ARBA" id="ARBA00022649"/>
    </source>
</evidence>
<dbReference type="GeneID" id="8777511"/>
<organism evidence="2 3">
    <name type="scientific">Ferroglobus placidus (strain DSM 10642 / AEDII12DO)</name>
    <dbReference type="NCBI Taxonomy" id="589924"/>
    <lineage>
        <taxon>Archaea</taxon>
        <taxon>Methanobacteriati</taxon>
        <taxon>Methanobacteriota</taxon>
        <taxon>Archaeoglobi</taxon>
        <taxon>Archaeoglobales</taxon>
        <taxon>Archaeoglobaceae</taxon>
        <taxon>Ferroglobus</taxon>
    </lineage>
</organism>
<dbReference type="EMBL" id="CP001899">
    <property type="protein sequence ID" value="ADC64212.1"/>
    <property type="molecule type" value="Genomic_DNA"/>
</dbReference>
<gene>
    <name evidence="2" type="ordered locus">Ferp_0020</name>
</gene>
<dbReference type="SUPFAM" id="SSF143011">
    <property type="entry name" value="RelE-like"/>
    <property type="match status" value="1"/>
</dbReference>
<keyword evidence="3" id="KW-1185">Reference proteome</keyword>
<keyword evidence="1" id="KW-1277">Toxin-antitoxin system</keyword>
<name>D3S0J8_FERPA</name>
<dbReference type="HOGENOM" id="CLU_155761_3_1_2"/>
<dbReference type="AlphaFoldDB" id="D3S0J8"/>
<dbReference type="InterPro" id="IPR052747">
    <property type="entry name" value="TA_system_RelE_toxin"/>
</dbReference>
<dbReference type="RefSeq" id="WP_012964561.1">
    <property type="nucleotide sequence ID" value="NC_013849.1"/>
</dbReference>
<reference evidence="3" key="1">
    <citation type="submission" date="2010-02" db="EMBL/GenBank/DDBJ databases">
        <title>Complete sequence of Ferroglobus placidus DSM 10642.</title>
        <authorList>
            <consortium name="US DOE Joint Genome Institute"/>
            <person name="Lucas S."/>
            <person name="Copeland A."/>
            <person name="Lapidus A."/>
            <person name="Cheng J.-F."/>
            <person name="Bruce D."/>
            <person name="Goodwin L."/>
            <person name="Pitluck S."/>
            <person name="Saunders E."/>
            <person name="Brettin T."/>
            <person name="Detter J.C."/>
            <person name="Han C."/>
            <person name="Tapia R."/>
            <person name="Larimer F."/>
            <person name="Land M."/>
            <person name="Hauser L."/>
            <person name="Kyrpides N."/>
            <person name="Ivanova N."/>
            <person name="Holmes D."/>
            <person name="Lovley D."/>
            <person name="Kyrpides N."/>
            <person name="Anderson I.J."/>
            <person name="Woyke T."/>
        </authorList>
    </citation>
    <scope>NUCLEOTIDE SEQUENCE [LARGE SCALE GENOMIC DNA]</scope>
    <source>
        <strain evidence="3">DSM 10642 / AEDII12DO</strain>
    </source>
</reference>
<evidence type="ECO:0000313" key="2">
    <source>
        <dbReference type="EMBL" id="ADC64212.1"/>
    </source>
</evidence>
<sequence>MKFKIVLKKGVSKDLKKLDKIDRIRIYKTLEKLEDPFSLDIRKLRGLEDTYAVRIGDFRIIFKIYFDRKVIFVTRIDKRGRVYDRI</sequence>
<dbReference type="Proteomes" id="UP000002613">
    <property type="component" value="Chromosome"/>
</dbReference>
<dbReference type="OrthoDB" id="97626at2157"/>